<organism evidence="1 2">
    <name type="scientific">Aegilops tauschii subsp. strangulata</name>
    <name type="common">Goatgrass</name>
    <dbReference type="NCBI Taxonomy" id="200361"/>
    <lineage>
        <taxon>Eukaryota</taxon>
        <taxon>Viridiplantae</taxon>
        <taxon>Streptophyta</taxon>
        <taxon>Embryophyta</taxon>
        <taxon>Tracheophyta</taxon>
        <taxon>Spermatophyta</taxon>
        <taxon>Magnoliopsida</taxon>
        <taxon>Liliopsida</taxon>
        <taxon>Poales</taxon>
        <taxon>Poaceae</taxon>
        <taxon>BOP clade</taxon>
        <taxon>Pooideae</taxon>
        <taxon>Triticodae</taxon>
        <taxon>Triticeae</taxon>
        <taxon>Triticinae</taxon>
        <taxon>Aegilops</taxon>
    </lineage>
</organism>
<name>A0A453EDY7_AEGTS</name>
<dbReference type="STRING" id="200361.A0A453EDY7"/>
<reference evidence="1" key="3">
    <citation type="journal article" date="2017" name="Nature">
        <title>Genome sequence of the progenitor of the wheat D genome Aegilops tauschii.</title>
        <authorList>
            <person name="Luo M.C."/>
            <person name="Gu Y.Q."/>
            <person name="Puiu D."/>
            <person name="Wang H."/>
            <person name="Twardziok S.O."/>
            <person name="Deal K.R."/>
            <person name="Huo N."/>
            <person name="Zhu T."/>
            <person name="Wang L."/>
            <person name="Wang Y."/>
            <person name="McGuire P.E."/>
            <person name="Liu S."/>
            <person name="Long H."/>
            <person name="Ramasamy R.K."/>
            <person name="Rodriguez J.C."/>
            <person name="Van S.L."/>
            <person name="Yuan L."/>
            <person name="Wang Z."/>
            <person name="Xia Z."/>
            <person name="Xiao L."/>
            <person name="Anderson O.D."/>
            <person name="Ouyang S."/>
            <person name="Liang Y."/>
            <person name="Zimin A.V."/>
            <person name="Pertea G."/>
            <person name="Qi P."/>
            <person name="Bennetzen J.L."/>
            <person name="Dai X."/>
            <person name="Dawson M.W."/>
            <person name="Muller H.G."/>
            <person name="Kugler K."/>
            <person name="Rivarola-Duarte L."/>
            <person name="Spannagl M."/>
            <person name="Mayer K.F.X."/>
            <person name="Lu F.H."/>
            <person name="Bevan M.W."/>
            <person name="Leroy P."/>
            <person name="Li P."/>
            <person name="You F.M."/>
            <person name="Sun Q."/>
            <person name="Liu Z."/>
            <person name="Lyons E."/>
            <person name="Wicker T."/>
            <person name="Salzberg S.L."/>
            <person name="Devos K.M."/>
            <person name="Dvorak J."/>
        </authorList>
    </citation>
    <scope>NUCLEOTIDE SEQUENCE [LARGE SCALE GENOMIC DNA]</scope>
    <source>
        <strain evidence="1">cv. AL8/78</strain>
    </source>
</reference>
<dbReference type="SUPFAM" id="SSF49777">
    <property type="entry name" value="PEBP-like"/>
    <property type="match status" value="1"/>
</dbReference>
<reference evidence="1" key="4">
    <citation type="submission" date="2019-03" db="UniProtKB">
        <authorList>
            <consortium name="EnsemblPlants"/>
        </authorList>
    </citation>
    <scope>IDENTIFICATION</scope>
</reference>
<keyword evidence="2" id="KW-1185">Reference proteome</keyword>
<dbReference type="EnsemblPlants" id="AET3Gv20310600.3">
    <property type="protein sequence ID" value="AET3Gv20310600.3"/>
    <property type="gene ID" value="AET3Gv20310600"/>
</dbReference>
<dbReference type="AlphaFoldDB" id="A0A453EDY7"/>
<reference evidence="1" key="5">
    <citation type="journal article" date="2021" name="G3 (Bethesda)">
        <title>Aegilops tauschii genome assembly Aet v5.0 features greater sequence contiguity and improved annotation.</title>
        <authorList>
            <person name="Wang L."/>
            <person name="Zhu T."/>
            <person name="Rodriguez J.C."/>
            <person name="Deal K.R."/>
            <person name="Dubcovsky J."/>
            <person name="McGuire P.E."/>
            <person name="Lux T."/>
            <person name="Spannagl M."/>
            <person name="Mayer K.F.X."/>
            <person name="Baldrich P."/>
            <person name="Meyers B.C."/>
            <person name="Huo N."/>
            <person name="Gu Y.Q."/>
            <person name="Zhou H."/>
            <person name="Devos K.M."/>
            <person name="Bennetzen J.L."/>
            <person name="Unver T."/>
            <person name="Budak H."/>
            <person name="Gulick P.J."/>
            <person name="Galiba G."/>
            <person name="Kalapos B."/>
            <person name="Nelson D.R."/>
            <person name="Li P."/>
            <person name="You F.M."/>
            <person name="Luo M.C."/>
            <person name="Dvorak J."/>
        </authorList>
    </citation>
    <scope>NUCLEOTIDE SEQUENCE [LARGE SCALE GENOMIC DNA]</scope>
    <source>
        <strain evidence="1">cv. AL8/78</strain>
    </source>
</reference>
<evidence type="ECO:0000313" key="2">
    <source>
        <dbReference type="Proteomes" id="UP000015105"/>
    </source>
</evidence>
<reference evidence="2" key="2">
    <citation type="journal article" date="2017" name="Nat. Plants">
        <title>The Aegilops tauschii genome reveals multiple impacts of transposons.</title>
        <authorList>
            <person name="Zhao G."/>
            <person name="Zou C."/>
            <person name="Li K."/>
            <person name="Wang K."/>
            <person name="Li T."/>
            <person name="Gao L."/>
            <person name="Zhang X."/>
            <person name="Wang H."/>
            <person name="Yang Z."/>
            <person name="Liu X."/>
            <person name="Jiang W."/>
            <person name="Mao L."/>
            <person name="Kong X."/>
            <person name="Jiao Y."/>
            <person name="Jia J."/>
        </authorList>
    </citation>
    <scope>NUCLEOTIDE SEQUENCE [LARGE SCALE GENOMIC DNA]</scope>
    <source>
        <strain evidence="2">cv. AL8/78</strain>
    </source>
</reference>
<sequence>MVGSGMHAQRGDPLVVGRVIGDVVDPFVRRVALRVGYASRDVANGCELRPSAIADPPRVEVGGPDMRTFYTLAGHRHPGDDRSVFWDRGGVLRGPAAGARDPPAGVPALPAAGPPDGVRPGVAAELQHPRLRRALQPRPARRRRLLQLPEGDRDRREKDVMINTTTVVYVQKMMMMRSIVWAIYTGRNGESIVMLKK</sequence>
<evidence type="ECO:0000313" key="1">
    <source>
        <dbReference type="EnsemblPlants" id="AET3Gv20310600.3"/>
    </source>
</evidence>
<dbReference type="Proteomes" id="UP000015105">
    <property type="component" value="Chromosome 3D"/>
</dbReference>
<proteinExistence type="predicted"/>
<accession>A0A453EDY7</accession>
<dbReference type="InterPro" id="IPR036610">
    <property type="entry name" value="PEBP-like_sf"/>
</dbReference>
<dbReference type="Gene3D" id="3.90.280.10">
    <property type="entry name" value="PEBP-like"/>
    <property type="match status" value="1"/>
</dbReference>
<dbReference type="Gramene" id="AET3Gv20310600.3">
    <property type="protein sequence ID" value="AET3Gv20310600.3"/>
    <property type="gene ID" value="AET3Gv20310600"/>
</dbReference>
<reference evidence="2" key="1">
    <citation type="journal article" date="2014" name="Science">
        <title>Ancient hybridizations among the ancestral genomes of bread wheat.</title>
        <authorList>
            <consortium name="International Wheat Genome Sequencing Consortium,"/>
            <person name="Marcussen T."/>
            <person name="Sandve S.R."/>
            <person name="Heier L."/>
            <person name="Spannagl M."/>
            <person name="Pfeifer M."/>
            <person name="Jakobsen K.S."/>
            <person name="Wulff B.B."/>
            <person name="Steuernagel B."/>
            <person name="Mayer K.F."/>
            <person name="Olsen O.A."/>
        </authorList>
    </citation>
    <scope>NUCLEOTIDE SEQUENCE [LARGE SCALE GENOMIC DNA]</scope>
    <source>
        <strain evidence="2">cv. AL8/78</strain>
    </source>
</reference>
<protein>
    <submittedName>
        <fullName evidence="1">Uncharacterized protein</fullName>
    </submittedName>
</protein>